<accession>S0FKF4</accession>
<feature type="domain" description="Bacterial alpha-L-rhamnosidase N-terminal" evidence="5">
    <location>
        <begin position="143"/>
        <end position="308"/>
    </location>
</feature>
<dbReference type="EC" id="3.2.1.40" evidence="2"/>
<dbReference type="Pfam" id="PF17390">
    <property type="entry name" value="Bac_rhamnosid_C"/>
    <property type="match status" value="1"/>
</dbReference>
<name>S0FKF4_RUMCE</name>
<dbReference type="RefSeq" id="WP_004624956.1">
    <property type="nucleotide sequence ID" value="NZ_AORV01000026.1"/>
</dbReference>
<dbReference type="InterPro" id="IPR012341">
    <property type="entry name" value="6hp_glycosidase-like_sf"/>
</dbReference>
<comment type="catalytic activity">
    <reaction evidence="1">
        <text>Hydrolysis of terminal non-reducing alpha-L-rhamnose residues in alpha-L-rhamnosides.</text>
        <dbReference type="EC" id="3.2.1.40"/>
    </reaction>
</comment>
<evidence type="ECO:0000259" key="5">
    <source>
        <dbReference type="Pfam" id="PF08531"/>
    </source>
</evidence>
<dbReference type="GO" id="GO:0005975">
    <property type="term" value="P:carbohydrate metabolic process"/>
    <property type="evidence" value="ECO:0007669"/>
    <property type="project" value="InterPro"/>
</dbReference>
<dbReference type="Pfam" id="PF25788">
    <property type="entry name" value="Ig_Rha78A_N"/>
    <property type="match status" value="1"/>
</dbReference>
<evidence type="ECO:0000313" key="9">
    <source>
        <dbReference type="Proteomes" id="UP000014155"/>
    </source>
</evidence>
<dbReference type="InterPro" id="IPR008902">
    <property type="entry name" value="Rhamnosid_concanavalin"/>
</dbReference>
<comment type="caution">
    <text evidence="8">The sequence shown here is derived from an EMBL/GenBank/DDBJ whole genome shotgun (WGS) entry which is preliminary data.</text>
</comment>
<evidence type="ECO:0000259" key="4">
    <source>
        <dbReference type="Pfam" id="PF05592"/>
    </source>
</evidence>
<dbReference type="PANTHER" id="PTHR33307">
    <property type="entry name" value="ALPHA-RHAMNOSIDASE (EUROFUNG)"/>
    <property type="match status" value="1"/>
</dbReference>
<dbReference type="InterPro" id="IPR013783">
    <property type="entry name" value="Ig-like_fold"/>
</dbReference>
<dbReference type="Pfam" id="PF08531">
    <property type="entry name" value="Bac_rhamnosid_N"/>
    <property type="match status" value="1"/>
</dbReference>
<feature type="domain" description="Alpha-L-rhamnosidase C-terminal" evidence="7">
    <location>
        <begin position="769"/>
        <end position="836"/>
    </location>
</feature>
<dbReference type="STRING" id="1195236.CTER_1495"/>
<dbReference type="InterPro" id="IPR035398">
    <property type="entry name" value="Bac_rhamnosid_C"/>
</dbReference>
<dbReference type="AlphaFoldDB" id="S0FKF4"/>
<proteinExistence type="predicted"/>
<dbReference type="Gene3D" id="2.60.420.10">
    <property type="entry name" value="Maltose phosphorylase, domain 3"/>
    <property type="match status" value="1"/>
</dbReference>
<evidence type="ECO:0000259" key="7">
    <source>
        <dbReference type="Pfam" id="PF17390"/>
    </source>
</evidence>
<evidence type="ECO:0000256" key="1">
    <source>
        <dbReference type="ARBA" id="ARBA00001445"/>
    </source>
</evidence>
<evidence type="ECO:0000256" key="3">
    <source>
        <dbReference type="ARBA" id="ARBA00022801"/>
    </source>
</evidence>
<reference evidence="8 9" key="1">
    <citation type="journal article" date="2013" name="Genome Announc.">
        <title>Draft Genome Sequence of the Cellulolytic, Mesophilic, Anaerobic Bacterium Clostridium termitidis Strain CT1112 (DSM 5398).</title>
        <authorList>
            <person name="Lal S."/>
            <person name="Ramachandran U."/>
            <person name="Zhang X."/>
            <person name="Munir R."/>
            <person name="Sparling R."/>
            <person name="Levin D.B."/>
        </authorList>
    </citation>
    <scope>NUCLEOTIDE SEQUENCE [LARGE SCALE GENOMIC DNA]</scope>
    <source>
        <strain evidence="8 9">CT1112</strain>
    </source>
</reference>
<dbReference type="PIRSF" id="PIRSF010631">
    <property type="entry name" value="A-rhamnsds"/>
    <property type="match status" value="1"/>
</dbReference>
<dbReference type="Pfam" id="PF17389">
    <property type="entry name" value="Bac_rhamnosid6H"/>
    <property type="match status" value="1"/>
</dbReference>
<evidence type="ECO:0000259" key="6">
    <source>
        <dbReference type="Pfam" id="PF17389"/>
    </source>
</evidence>
<dbReference type="Gene3D" id="2.60.120.260">
    <property type="entry name" value="Galactose-binding domain-like"/>
    <property type="match status" value="2"/>
</dbReference>
<organism evidence="8 9">
    <name type="scientific">Ruminiclostridium cellobioparum subsp. termitidis CT1112</name>
    <dbReference type="NCBI Taxonomy" id="1195236"/>
    <lineage>
        <taxon>Bacteria</taxon>
        <taxon>Bacillati</taxon>
        <taxon>Bacillota</taxon>
        <taxon>Clostridia</taxon>
        <taxon>Eubacteriales</taxon>
        <taxon>Oscillospiraceae</taxon>
        <taxon>Ruminiclostridium</taxon>
    </lineage>
</organism>
<dbReference type="InterPro" id="IPR008928">
    <property type="entry name" value="6-hairpin_glycosidase_sf"/>
</dbReference>
<keyword evidence="9" id="KW-1185">Reference proteome</keyword>
<dbReference type="EMBL" id="AORV01000026">
    <property type="protein sequence ID" value="EMS72695.1"/>
    <property type="molecule type" value="Genomic_DNA"/>
</dbReference>
<dbReference type="Pfam" id="PF05592">
    <property type="entry name" value="Bac_rhamnosid"/>
    <property type="match status" value="1"/>
</dbReference>
<evidence type="ECO:0000313" key="8">
    <source>
        <dbReference type="EMBL" id="EMS72695.1"/>
    </source>
</evidence>
<keyword evidence="8" id="KW-0326">Glycosidase</keyword>
<dbReference type="InterPro" id="IPR016007">
    <property type="entry name" value="Alpha_rhamnosid"/>
</dbReference>
<feature type="domain" description="Alpha-L-rhamnosidase concanavalin-like" evidence="4">
    <location>
        <begin position="319"/>
        <end position="405"/>
    </location>
</feature>
<keyword evidence="3 8" id="KW-0378">Hydrolase</keyword>
<dbReference type="InterPro" id="IPR013737">
    <property type="entry name" value="Bac_rhamnosid_N"/>
</dbReference>
<dbReference type="PANTHER" id="PTHR33307:SF6">
    <property type="entry name" value="ALPHA-RHAMNOSIDASE (EUROFUNG)-RELATED"/>
    <property type="match status" value="1"/>
</dbReference>
<gene>
    <name evidence="8" type="ORF">CTER_1495</name>
</gene>
<dbReference type="PATRIC" id="fig|1195236.3.peg.1817"/>
<dbReference type="InterPro" id="IPR035396">
    <property type="entry name" value="Bac_rhamnosid6H"/>
</dbReference>
<evidence type="ECO:0000256" key="2">
    <source>
        <dbReference type="ARBA" id="ARBA00012652"/>
    </source>
</evidence>
<dbReference type="Gene3D" id="1.50.10.10">
    <property type="match status" value="1"/>
</dbReference>
<dbReference type="Gene3D" id="2.60.40.10">
    <property type="entry name" value="Immunoglobulins"/>
    <property type="match status" value="1"/>
</dbReference>
<dbReference type="SUPFAM" id="SSF48208">
    <property type="entry name" value="Six-hairpin glycosidases"/>
    <property type="match status" value="1"/>
</dbReference>
<dbReference type="eggNOG" id="COG3408">
    <property type="taxonomic scope" value="Bacteria"/>
</dbReference>
<dbReference type="Proteomes" id="UP000014155">
    <property type="component" value="Unassembled WGS sequence"/>
</dbReference>
<feature type="domain" description="Alpha-L-rhamnosidase six-hairpin glycosidase" evidence="6">
    <location>
        <begin position="424"/>
        <end position="766"/>
    </location>
</feature>
<sequence length="888" mass="100691">MRPVGLRCEYVENPLGVQSARPVLSWMGSDFRRGAHQVAYQVVASSDEEKLKSGDYDLWDSDKMESEKFFCIPYEGKKLHSAQRVYWKVRIWDEQGSMSQFSEPAYFEMGLLHPSYWKGRWMGFLGGLIGNGILMRYSFKVEKEPVRARAYICGIGYYELRLNGDRVGDKLLDPGATDYSKTLLYSAYDVTDGLGIGLNSVGIILGTGWAGTPRALLQINIEFADGTRQEVYTDWGIGWCVAKGPIVYNSIYDGEDYDARLEKDGWDTPEYQDTFLIEHQRPEGWSLATIIEPPGGELVGEISTPIRCTGVTIPKHIKTLPDGRELFDVGENQSGWVRIRVKGERGAKVKLTFAEVLKPDGDLEMSYLRLARCQDSYILRGGKGIEEYAPRFTYHGFRYFTVETAGIVSIESMQMEFIRSDLKQNAEFECSDEFLNRLVHVMWHTDACNMHSIPTDCCQRDERHGWTTDTTSRAEGSVYHFDVSSFFEKWTRDVFDTQDKNGYFADTAPHRWGRRPCDPQVNTPISLPLLLYRAYGNKRVMEQNYESMKRYIEVLLKEADDLLISRTGFGEWACPVEECYPEPYGAGAVSKHVTATLVSTAYLHYSVTQLKQMAGILGHDEDALYFENLAAAIKEKYNARFFNEAASQYDMGSQSSNTLSVSLGLAPEKYREAVMRNIAENVAEHDYHLTTGNMGTKSIVETLSENGYEDLVYTIMTQKTSPSFGYMLEKVATSIWERWEADRNNNIMNSQNHPMLSACNVWFYKYLGGIRFIDDTAAYQQLLIAPTIPSQLEYAKTEMDIMAGHVSTHWKKENESLMLNVEIPFNTSASVIIPKKFAVEGAKLYEGGSIICDYSNNASLCQGITSVESCEDRYVVEILSGSYSFLLE</sequence>
<protein>
    <recommendedName>
        <fullName evidence="2">alpha-L-rhamnosidase</fullName>
        <ecNumber evidence="2">3.2.1.40</ecNumber>
    </recommendedName>
</protein>
<dbReference type="GO" id="GO:0030596">
    <property type="term" value="F:alpha-L-rhamnosidase activity"/>
    <property type="evidence" value="ECO:0007669"/>
    <property type="project" value="UniProtKB-EC"/>
</dbReference>